<feature type="domain" description="GGDEF" evidence="4">
    <location>
        <begin position="642"/>
        <end position="780"/>
    </location>
</feature>
<dbReference type="NCBIfam" id="TIGR00229">
    <property type="entry name" value="sensory_box"/>
    <property type="match status" value="1"/>
</dbReference>
<dbReference type="Gene3D" id="3.20.20.450">
    <property type="entry name" value="EAL domain"/>
    <property type="match status" value="1"/>
</dbReference>
<dbReference type="SMART" id="SM00065">
    <property type="entry name" value="GAF"/>
    <property type="match status" value="1"/>
</dbReference>
<feature type="domain" description="EAL" evidence="3">
    <location>
        <begin position="783"/>
        <end position="1034"/>
    </location>
</feature>
<dbReference type="AlphaFoldDB" id="A0A845U8I2"/>
<dbReference type="SMART" id="SM00267">
    <property type="entry name" value="GGDEF"/>
    <property type="match status" value="1"/>
</dbReference>
<dbReference type="InterPro" id="IPR000160">
    <property type="entry name" value="GGDEF_dom"/>
</dbReference>
<dbReference type="InterPro" id="IPR035919">
    <property type="entry name" value="EAL_sf"/>
</dbReference>
<feature type="transmembrane region" description="Helical" evidence="1">
    <location>
        <begin position="24"/>
        <end position="44"/>
    </location>
</feature>
<dbReference type="GO" id="GO:0003824">
    <property type="term" value="F:catalytic activity"/>
    <property type="evidence" value="ECO:0007669"/>
    <property type="project" value="UniProtKB-ARBA"/>
</dbReference>
<dbReference type="Pfam" id="PF13426">
    <property type="entry name" value="PAS_9"/>
    <property type="match status" value="1"/>
</dbReference>
<dbReference type="Pfam" id="PF00990">
    <property type="entry name" value="GGDEF"/>
    <property type="match status" value="1"/>
</dbReference>
<dbReference type="Gene3D" id="3.30.450.20">
    <property type="entry name" value="PAS domain"/>
    <property type="match status" value="1"/>
</dbReference>
<keyword evidence="1" id="KW-1133">Transmembrane helix</keyword>
<dbReference type="InterPro" id="IPR029787">
    <property type="entry name" value="Nucleotide_cyclase"/>
</dbReference>
<dbReference type="InterPro" id="IPR035965">
    <property type="entry name" value="PAS-like_dom_sf"/>
</dbReference>
<dbReference type="InterPro" id="IPR001633">
    <property type="entry name" value="EAL_dom"/>
</dbReference>
<gene>
    <name evidence="5" type="ORF">GL267_15640</name>
</gene>
<dbReference type="SUPFAM" id="SSF55073">
    <property type="entry name" value="Nucleotide cyclase"/>
    <property type="match status" value="1"/>
</dbReference>
<dbReference type="SUPFAM" id="SSF55785">
    <property type="entry name" value="PYP-like sensor domain (PAS domain)"/>
    <property type="match status" value="1"/>
</dbReference>
<accession>A0A845U8I2</accession>
<dbReference type="PANTHER" id="PTHR44757">
    <property type="entry name" value="DIGUANYLATE CYCLASE DGCP"/>
    <property type="match status" value="1"/>
</dbReference>
<sequence>MAHFPDAASSHRGHRWLLYHRMEWLAPLVGWLLFVAIAGIFAVVRLQDFRDSIRESTRTQAILAIQDVAVQVSDVLNRRFAKLAVLDAMLRKRGQPIPSKEQLIATFATFHRMHPDVTAVRLYDAVGNRILWSTMPPPSRRAGSAEIFVPLPGNADWSIGPVRHTRHAQAGVLPLRVRLRDAEGHTLGFIESPFHLNTLRLVQAPPAPGAIILSLSGGASLGAWKDGRWMPADTPIPRPAEAVSIPVSGYPSTVRAQWTQDYLDQALWSVEKDHLPRLVIVLLVVTALFLVIWSILRSYQREARRGVHLAELNALLASVNQVISQAENEAALLQAFCDLAITHAHFKLAWIGRPDAQGVLRFLAAAGATGYLDDVFTSICPDVPEGQRVAGLAWSSGAPVYNPSFTKNPAMRPWRERTRRFGLRSSATLPIYHNHAPAMVLTVYHEEEDVFDRDLQNILEEMAKNIGYGLDRIDLLNREHSATVLKESLLANTTAGVALVCYPERVFIQVNQGLLRILGYQTEKDLVGHSTQEIFFDAETHERVGALYAVARAQGHAEKRDVPYKQANGTTVYLDISAGSMQRDQDGREILTWTLVDVTDRHQLAQQLTHQAHYDELTGLPNRRALDEEMDRAMARAVRHDSLLAVAMLDLDDFKPVNDTYGHEAGDQLLKHVARQLQEVLRETDFVARLGGDEFVLLVENLNNLGDLDQLLTKVQETVGAHITLHNGEPVQVTASMGVALYPFGDVETGDQLLRYADHALYESKARKVNREHAWVLFGEETRSIWRRPAQQLLDEGALEVWYQPILDNRTRKVVGVEALARLRDLQGKLWLPAEFLPQFQADDLFMLSRKTLERALADLPILDAQGWSLWVSVNIDPGTVSQSCIDCLRETFARNMVDPSRVTLEILEGGDFLEQQAAVDYLFEIKALGVHLALDDVGSAYASLLRLKDLPIDKIKLDQGFVRTLEGRPQDLPFVAAIQDLAAGLGVTLVVEGVETDDILDAVTVMGVQFLQGYAIAKPMPLAELRKFLTQHQPSHHPPHPTGLYGLYVAQFAHHNFLKKAILQIPRLMDRMTLADAAICPIHDDLYRLGFDQDSSLLRLHQEYHQAVAAMATLSFSSTDNTDWSVVEQAQEAFGKAILTLFWKRRSEDGHPM</sequence>
<dbReference type="InterPro" id="IPR003018">
    <property type="entry name" value="GAF"/>
</dbReference>
<proteinExistence type="predicted"/>
<dbReference type="FunFam" id="3.30.70.270:FF:000001">
    <property type="entry name" value="Diguanylate cyclase domain protein"/>
    <property type="match status" value="1"/>
</dbReference>
<dbReference type="NCBIfam" id="TIGR00254">
    <property type="entry name" value="GGDEF"/>
    <property type="match status" value="1"/>
</dbReference>
<dbReference type="CDD" id="cd01949">
    <property type="entry name" value="GGDEF"/>
    <property type="match status" value="1"/>
</dbReference>
<dbReference type="PROSITE" id="PS50113">
    <property type="entry name" value="PAC"/>
    <property type="match status" value="1"/>
</dbReference>
<organism evidence="5">
    <name type="scientific">Acidithiobacillus ferrianus</name>
    <dbReference type="NCBI Taxonomy" id="2678518"/>
    <lineage>
        <taxon>Bacteria</taxon>
        <taxon>Pseudomonadati</taxon>
        <taxon>Pseudomonadota</taxon>
        <taxon>Acidithiobacillia</taxon>
        <taxon>Acidithiobacillales</taxon>
        <taxon>Acidithiobacillaceae</taxon>
        <taxon>Acidithiobacillus</taxon>
    </lineage>
</organism>
<dbReference type="InterPro" id="IPR000700">
    <property type="entry name" value="PAS-assoc_C"/>
</dbReference>
<evidence type="ECO:0000259" key="3">
    <source>
        <dbReference type="PROSITE" id="PS50883"/>
    </source>
</evidence>
<reference evidence="5" key="1">
    <citation type="submission" date="2019-11" db="EMBL/GenBank/DDBJ databases">
        <title>Acidithiobacillus ferrianus sp. nov.: a facultatively anaerobic and extremely acidophilic chemolithoautotroph.</title>
        <authorList>
            <person name="Norris P.R."/>
            <person name="Falagan C."/>
            <person name="Moya-Beltran A."/>
            <person name="Castro M."/>
            <person name="Quatrini R."/>
            <person name="Johnson D.B."/>
        </authorList>
    </citation>
    <scope>NUCLEOTIDE SEQUENCE [LARGE SCALE GENOMIC DNA]</scope>
    <source>
        <strain evidence="5">MG</strain>
    </source>
</reference>
<dbReference type="RefSeq" id="WP_163099647.1">
    <property type="nucleotide sequence ID" value="NZ_CP127523.1"/>
</dbReference>
<dbReference type="SUPFAM" id="SSF55781">
    <property type="entry name" value="GAF domain-like"/>
    <property type="match status" value="1"/>
</dbReference>
<protein>
    <submittedName>
        <fullName evidence="5">EAL domain-containing protein</fullName>
    </submittedName>
</protein>
<dbReference type="Pfam" id="PF13185">
    <property type="entry name" value="GAF_2"/>
    <property type="match status" value="1"/>
</dbReference>
<feature type="transmembrane region" description="Helical" evidence="1">
    <location>
        <begin position="278"/>
        <end position="296"/>
    </location>
</feature>
<keyword evidence="1" id="KW-0472">Membrane</keyword>
<dbReference type="PANTHER" id="PTHR44757:SF2">
    <property type="entry name" value="BIOFILM ARCHITECTURE MAINTENANCE PROTEIN MBAA"/>
    <property type="match status" value="1"/>
</dbReference>
<evidence type="ECO:0000259" key="4">
    <source>
        <dbReference type="PROSITE" id="PS50887"/>
    </source>
</evidence>
<dbReference type="InterPro" id="IPR029016">
    <property type="entry name" value="GAF-like_dom_sf"/>
</dbReference>
<dbReference type="Gene3D" id="3.30.70.270">
    <property type="match status" value="1"/>
</dbReference>
<name>A0A845U8I2_9PROT</name>
<dbReference type="EMBL" id="WNJL01000060">
    <property type="protein sequence ID" value="NDU44002.1"/>
    <property type="molecule type" value="Genomic_DNA"/>
</dbReference>
<keyword evidence="1" id="KW-0812">Transmembrane</keyword>
<dbReference type="InterPro" id="IPR052155">
    <property type="entry name" value="Biofilm_reg_signaling"/>
</dbReference>
<dbReference type="PROSITE" id="PS50883">
    <property type="entry name" value="EAL"/>
    <property type="match status" value="1"/>
</dbReference>
<feature type="domain" description="PAC" evidence="2">
    <location>
        <begin position="558"/>
        <end position="610"/>
    </location>
</feature>
<evidence type="ECO:0000313" key="5">
    <source>
        <dbReference type="EMBL" id="NDU44002.1"/>
    </source>
</evidence>
<dbReference type="Pfam" id="PF00563">
    <property type="entry name" value="EAL"/>
    <property type="match status" value="1"/>
</dbReference>
<dbReference type="SMART" id="SM00052">
    <property type="entry name" value="EAL"/>
    <property type="match status" value="1"/>
</dbReference>
<evidence type="ECO:0000256" key="1">
    <source>
        <dbReference type="SAM" id="Phobius"/>
    </source>
</evidence>
<dbReference type="Gene3D" id="3.30.450.40">
    <property type="match status" value="1"/>
</dbReference>
<evidence type="ECO:0000259" key="2">
    <source>
        <dbReference type="PROSITE" id="PS50113"/>
    </source>
</evidence>
<dbReference type="InterPro" id="IPR000014">
    <property type="entry name" value="PAS"/>
</dbReference>
<dbReference type="PROSITE" id="PS50887">
    <property type="entry name" value="GGDEF"/>
    <property type="match status" value="1"/>
</dbReference>
<comment type="caution">
    <text evidence="5">The sequence shown here is derived from an EMBL/GenBank/DDBJ whole genome shotgun (WGS) entry which is preliminary data.</text>
</comment>
<dbReference type="CDD" id="cd01948">
    <property type="entry name" value="EAL"/>
    <property type="match status" value="1"/>
</dbReference>
<dbReference type="InterPro" id="IPR043128">
    <property type="entry name" value="Rev_trsase/Diguanyl_cyclase"/>
</dbReference>
<dbReference type="SUPFAM" id="SSF141868">
    <property type="entry name" value="EAL domain-like"/>
    <property type="match status" value="1"/>
</dbReference>